<proteinExistence type="predicted"/>
<evidence type="ECO:0000313" key="4">
    <source>
        <dbReference type="Proteomes" id="UP000770661"/>
    </source>
</evidence>
<dbReference type="AlphaFoldDB" id="A0A8J4YLB0"/>
<dbReference type="InterPro" id="IPR043969">
    <property type="entry name" value="MAP3K_PH"/>
</dbReference>
<reference evidence="3" key="1">
    <citation type="submission" date="2020-07" db="EMBL/GenBank/DDBJ databases">
        <title>The High-quality genome of the commercially important snow crab, Chionoecetes opilio.</title>
        <authorList>
            <person name="Jeong J.-H."/>
            <person name="Ryu S."/>
        </authorList>
    </citation>
    <scope>NUCLEOTIDE SEQUENCE</scope>
    <source>
        <strain evidence="3">MADBK_172401_WGS</strain>
        <tissue evidence="3">Digestive gland</tissue>
    </source>
</reference>
<protein>
    <submittedName>
        <fullName evidence="3">Mitogen-activated protein kinase kinase kinase 15</fullName>
    </submittedName>
</protein>
<dbReference type="GO" id="GO:0000165">
    <property type="term" value="P:MAPK cascade"/>
    <property type="evidence" value="ECO:0007669"/>
    <property type="project" value="InterPro"/>
</dbReference>
<evidence type="ECO:0000259" key="2">
    <source>
        <dbReference type="Pfam" id="PF19039"/>
    </source>
</evidence>
<dbReference type="EMBL" id="JACEEZ010005672">
    <property type="protein sequence ID" value="KAG0725361.1"/>
    <property type="molecule type" value="Genomic_DNA"/>
</dbReference>
<evidence type="ECO:0000256" key="1">
    <source>
        <dbReference type="SAM" id="Phobius"/>
    </source>
</evidence>
<organism evidence="3 4">
    <name type="scientific">Chionoecetes opilio</name>
    <name type="common">Atlantic snow crab</name>
    <name type="synonym">Cancer opilio</name>
    <dbReference type="NCBI Taxonomy" id="41210"/>
    <lineage>
        <taxon>Eukaryota</taxon>
        <taxon>Metazoa</taxon>
        <taxon>Ecdysozoa</taxon>
        <taxon>Arthropoda</taxon>
        <taxon>Crustacea</taxon>
        <taxon>Multicrustacea</taxon>
        <taxon>Malacostraca</taxon>
        <taxon>Eumalacostraca</taxon>
        <taxon>Eucarida</taxon>
        <taxon>Decapoda</taxon>
        <taxon>Pleocyemata</taxon>
        <taxon>Brachyura</taxon>
        <taxon>Eubrachyura</taxon>
        <taxon>Majoidea</taxon>
        <taxon>Majidae</taxon>
        <taxon>Chionoecetes</taxon>
    </lineage>
</organism>
<name>A0A8J4YLB0_CHIOP</name>
<dbReference type="Pfam" id="PF19039">
    <property type="entry name" value="ASK_PH"/>
    <property type="match status" value="1"/>
</dbReference>
<dbReference type="Proteomes" id="UP000770661">
    <property type="component" value="Unassembled WGS sequence"/>
</dbReference>
<dbReference type="GO" id="GO:0016301">
    <property type="term" value="F:kinase activity"/>
    <property type="evidence" value="ECO:0007669"/>
    <property type="project" value="UniProtKB-KW"/>
</dbReference>
<keyword evidence="1" id="KW-1133">Transmembrane helix</keyword>
<comment type="caution">
    <text evidence="3">The sequence shown here is derived from an EMBL/GenBank/DDBJ whole genome shotgun (WGS) entry which is preliminary data.</text>
</comment>
<feature type="transmembrane region" description="Helical" evidence="1">
    <location>
        <begin position="35"/>
        <end position="67"/>
    </location>
</feature>
<keyword evidence="3" id="KW-0418">Kinase</keyword>
<accession>A0A8J4YLB0</accession>
<sequence>MASRNSSSFVLFVTLPLLFTSTFQSLNKTSTLRTALFAVIVGILAVSQNLSTSWTVAAALVATLLILEPSRMYQPSYYLPSYVTVNLGAEEKSLQLWNLCIEQMRGTCRQVHDWLFTASSIKSITWVSVSLVVVSPIMI</sequence>
<keyword evidence="1" id="KW-0812">Transmembrane</keyword>
<keyword evidence="1" id="KW-0472">Membrane</keyword>
<keyword evidence="4" id="KW-1185">Reference proteome</keyword>
<evidence type="ECO:0000313" key="3">
    <source>
        <dbReference type="EMBL" id="KAG0725361.1"/>
    </source>
</evidence>
<keyword evidence="3" id="KW-0808">Transferase</keyword>
<feature type="domain" description="MAP3K PH" evidence="2">
    <location>
        <begin position="63"/>
        <end position="126"/>
    </location>
</feature>
<gene>
    <name evidence="3" type="primary">Map3k15_1</name>
    <name evidence="3" type="ORF">GWK47_038753</name>
</gene>